<dbReference type="Proteomes" id="UP000571701">
    <property type="component" value="Unassembled WGS sequence"/>
</dbReference>
<reference evidence="2 3" key="1">
    <citation type="submission" date="2020-07" db="EMBL/GenBank/DDBJ databases">
        <title>Vibrio marinisediminis sp. nov., isolated from marine sediment.</title>
        <authorList>
            <person name="Ji X."/>
        </authorList>
    </citation>
    <scope>NUCLEOTIDE SEQUENCE [LARGE SCALE GENOMIC DNA]</scope>
    <source>
        <strain evidence="2 3">404</strain>
    </source>
</reference>
<evidence type="ECO:0008006" key="4">
    <source>
        <dbReference type="Google" id="ProtNLM"/>
    </source>
</evidence>
<evidence type="ECO:0000313" key="3">
    <source>
        <dbReference type="Proteomes" id="UP000571701"/>
    </source>
</evidence>
<dbReference type="AlphaFoldDB" id="A0A7W2IST9"/>
<organism evidence="2 3">
    <name type="scientific">Vibrio marinisediminis</name>
    <dbReference type="NCBI Taxonomy" id="2758441"/>
    <lineage>
        <taxon>Bacteria</taxon>
        <taxon>Pseudomonadati</taxon>
        <taxon>Pseudomonadota</taxon>
        <taxon>Gammaproteobacteria</taxon>
        <taxon>Vibrionales</taxon>
        <taxon>Vibrionaceae</taxon>
        <taxon>Vibrio</taxon>
    </lineage>
</organism>
<accession>A0A7W2IST9</accession>
<dbReference type="EMBL" id="JACFYF010000001">
    <property type="protein sequence ID" value="MBA5761453.1"/>
    <property type="molecule type" value="Genomic_DNA"/>
</dbReference>
<dbReference type="RefSeq" id="WP_182106658.1">
    <property type="nucleotide sequence ID" value="NZ_JACFYF010000001.1"/>
</dbReference>
<proteinExistence type="predicted"/>
<sequence>MNKWFESSPHELKQPLEKLVNLAGDHWPDDKWVFLYSYARKSLDEEIERFQRIDDKSVKLLSSVSVIITIFVALFKWVIEDSNTDFSLYVYVVGIALFGALGVSWFFFFNALKLQLTPRMPLDDKIFSLVKNKNMATIHVALYKSCQNAVEISRENVEKKAKKLQHGYTATSFSALFLVAFIAMVSYESSVSKNNQYIKKECIIMPDNEESKPYQIPSSNEPDLDVTAPDLQLVTNSDDTPLDTKGTIILESDD</sequence>
<keyword evidence="1" id="KW-0472">Membrane</keyword>
<feature type="transmembrane region" description="Helical" evidence="1">
    <location>
        <begin position="168"/>
        <end position="187"/>
    </location>
</feature>
<feature type="transmembrane region" description="Helical" evidence="1">
    <location>
        <begin position="60"/>
        <end position="79"/>
    </location>
</feature>
<keyword evidence="3" id="KW-1185">Reference proteome</keyword>
<evidence type="ECO:0000256" key="1">
    <source>
        <dbReference type="SAM" id="Phobius"/>
    </source>
</evidence>
<protein>
    <recommendedName>
        <fullName evidence="4">Transmembrane protein</fullName>
    </recommendedName>
</protein>
<keyword evidence="1" id="KW-1133">Transmembrane helix</keyword>
<name>A0A7W2IST9_9VIBR</name>
<gene>
    <name evidence="2" type="ORF">H2O73_03765</name>
</gene>
<evidence type="ECO:0000313" key="2">
    <source>
        <dbReference type="EMBL" id="MBA5761453.1"/>
    </source>
</evidence>
<keyword evidence="1" id="KW-0812">Transmembrane</keyword>
<feature type="transmembrane region" description="Helical" evidence="1">
    <location>
        <begin position="91"/>
        <end position="112"/>
    </location>
</feature>
<comment type="caution">
    <text evidence="2">The sequence shown here is derived from an EMBL/GenBank/DDBJ whole genome shotgun (WGS) entry which is preliminary data.</text>
</comment>